<feature type="transmembrane region" description="Helical" evidence="8">
    <location>
        <begin position="266"/>
        <end position="291"/>
    </location>
</feature>
<organism evidence="10 11">
    <name type="scientific">Holothuria leucospilota</name>
    <name type="common">Black long sea cucumber</name>
    <name type="synonym">Mertensiothuria leucospilota</name>
    <dbReference type="NCBI Taxonomy" id="206669"/>
    <lineage>
        <taxon>Eukaryota</taxon>
        <taxon>Metazoa</taxon>
        <taxon>Echinodermata</taxon>
        <taxon>Eleutherozoa</taxon>
        <taxon>Echinozoa</taxon>
        <taxon>Holothuroidea</taxon>
        <taxon>Aspidochirotacea</taxon>
        <taxon>Aspidochirotida</taxon>
        <taxon>Holothuriidae</taxon>
        <taxon>Holothuria</taxon>
    </lineage>
</organism>
<dbReference type="PANTHER" id="PTHR11506">
    <property type="entry name" value="LYSOSOME-ASSOCIATED MEMBRANE GLYCOPROTEIN"/>
    <property type="match status" value="1"/>
</dbReference>
<dbReference type="GO" id="GO:0072594">
    <property type="term" value="P:establishment of protein localization to organelle"/>
    <property type="evidence" value="ECO:0007669"/>
    <property type="project" value="TreeGrafter"/>
</dbReference>
<feature type="signal peptide" evidence="9">
    <location>
        <begin position="1"/>
        <end position="22"/>
    </location>
</feature>
<dbReference type="InterPro" id="IPR002000">
    <property type="entry name" value="Lysosome-assoc_membr_glycop"/>
</dbReference>
<keyword evidence="11" id="KW-1185">Reference proteome</keyword>
<name>A0A9Q1BRI7_HOLLE</name>
<dbReference type="Gene3D" id="2.40.160.110">
    <property type="match status" value="1"/>
</dbReference>
<dbReference type="PANTHER" id="PTHR11506:SF35">
    <property type="entry name" value="LYSOSOME-ASSOCIATED MEMBRANE GLYCOPROTEIN 5"/>
    <property type="match status" value="1"/>
</dbReference>
<dbReference type="GO" id="GO:0031902">
    <property type="term" value="C:late endosome membrane"/>
    <property type="evidence" value="ECO:0007669"/>
    <property type="project" value="TreeGrafter"/>
</dbReference>
<evidence type="ECO:0000313" key="11">
    <source>
        <dbReference type="Proteomes" id="UP001152320"/>
    </source>
</evidence>
<gene>
    <name evidence="10" type="ORF">HOLleu_27964</name>
</gene>
<evidence type="ECO:0000256" key="7">
    <source>
        <dbReference type="SAM" id="MobiDB-lite"/>
    </source>
</evidence>
<feature type="region of interest" description="Disordered" evidence="7">
    <location>
        <begin position="33"/>
        <end position="81"/>
    </location>
</feature>
<accession>A0A9Q1BRI7</accession>
<dbReference type="EMBL" id="JAIZAY010000013">
    <property type="protein sequence ID" value="KAJ8031281.1"/>
    <property type="molecule type" value="Genomic_DNA"/>
</dbReference>
<sequence>MAPKATVWIALMITTLAGYAGAQTTLVVTGTTGVTGTVGTMTTENTTESTGTPSTKPTEPESTTKPTPQPDIPTFKTSDGQGSYCMIISLNAKVTTDEEKEEERKSTKVPSDASVDAFPLDCPKNRSDAYIELSWADDGMDWVLGLMFEAKDDQYTMTTVNVSYTTGYYDFVSLLTKFAFLTINDDRNNFYHVLPTKENGTTGGKPIDDFDFPEVELGHSVHCKDVHIEPYLYFEEYKFQPFAQWSEGGFGEAEDCEGDKDGLDTVWIIVISCAGGVVLLLLLAGVCAFCSKRSKQSSYDKV</sequence>
<evidence type="ECO:0000313" key="10">
    <source>
        <dbReference type="EMBL" id="KAJ8031281.1"/>
    </source>
</evidence>
<dbReference type="GO" id="GO:0005765">
    <property type="term" value="C:lysosomal membrane"/>
    <property type="evidence" value="ECO:0007669"/>
    <property type="project" value="TreeGrafter"/>
</dbReference>
<proteinExistence type="predicted"/>
<reference evidence="10" key="1">
    <citation type="submission" date="2021-10" db="EMBL/GenBank/DDBJ databases">
        <title>Tropical sea cucumber genome reveals ecological adaptation and Cuvierian tubules defense mechanism.</title>
        <authorList>
            <person name="Chen T."/>
        </authorList>
    </citation>
    <scope>NUCLEOTIDE SEQUENCE</scope>
    <source>
        <strain evidence="10">Nanhai2018</strain>
        <tissue evidence="10">Muscle</tissue>
    </source>
</reference>
<evidence type="ECO:0000256" key="5">
    <source>
        <dbReference type="ARBA" id="ARBA00023136"/>
    </source>
</evidence>
<evidence type="ECO:0000256" key="6">
    <source>
        <dbReference type="ARBA" id="ARBA00023180"/>
    </source>
</evidence>
<feature type="chain" id="PRO_5040478915" evidence="9">
    <location>
        <begin position="23"/>
        <end position="302"/>
    </location>
</feature>
<keyword evidence="4 8" id="KW-1133">Transmembrane helix</keyword>
<keyword evidence="6" id="KW-0325">Glycoprotein</keyword>
<keyword evidence="5 8" id="KW-0472">Membrane</keyword>
<dbReference type="AlphaFoldDB" id="A0A9Q1BRI7"/>
<evidence type="ECO:0000256" key="1">
    <source>
        <dbReference type="ARBA" id="ARBA00004251"/>
    </source>
</evidence>
<dbReference type="GO" id="GO:0005886">
    <property type="term" value="C:plasma membrane"/>
    <property type="evidence" value="ECO:0007669"/>
    <property type="project" value="TreeGrafter"/>
</dbReference>
<evidence type="ECO:0000256" key="4">
    <source>
        <dbReference type="ARBA" id="ARBA00022989"/>
    </source>
</evidence>
<evidence type="ECO:0000256" key="9">
    <source>
        <dbReference type="SAM" id="SignalP"/>
    </source>
</evidence>
<evidence type="ECO:0000256" key="3">
    <source>
        <dbReference type="ARBA" id="ARBA00022729"/>
    </source>
</evidence>
<evidence type="ECO:0000256" key="2">
    <source>
        <dbReference type="ARBA" id="ARBA00022692"/>
    </source>
</evidence>
<feature type="compositionally biased region" description="Low complexity" evidence="7">
    <location>
        <begin position="33"/>
        <end position="66"/>
    </location>
</feature>
<protein>
    <submittedName>
        <fullName evidence="10">Uncharacterized protein</fullName>
    </submittedName>
</protein>
<evidence type="ECO:0000256" key="8">
    <source>
        <dbReference type="SAM" id="Phobius"/>
    </source>
</evidence>
<dbReference type="Proteomes" id="UP001152320">
    <property type="component" value="Chromosome 13"/>
</dbReference>
<comment type="subcellular location">
    <subcellularLocation>
        <location evidence="1">Cell membrane</location>
        <topology evidence="1">Single-pass type I membrane protein</topology>
    </subcellularLocation>
</comment>
<comment type="caution">
    <text evidence="10">The sequence shown here is derived from an EMBL/GenBank/DDBJ whole genome shotgun (WGS) entry which is preliminary data.</text>
</comment>
<keyword evidence="2 8" id="KW-0812">Transmembrane</keyword>
<keyword evidence="3 9" id="KW-0732">Signal</keyword>